<feature type="domain" description="Transcription factor tau 138 kDa subunit extended winged helix" evidence="9">
    <location>
        <begin position="549"/>
        <end position="638"/>
    </location>
</feature>
<dbReference type="Pfam" id="PF20222">
    <property type="entry name" value="DUF6581"/>
    <property type="match status" value="1"/>
</dbReference>
<evidence type="ECO:0000256" key="3">
    <source>
        <dbReference type="ARBA" id="ARBA00023125"/>
    </source>
</evidence>
<feature type="region of interest" description="Disordered" evidence="6">
    <location>
        <begin position="266"/>
        <end position="301"/>
    </location>
</feature>
<dbReference type="PANTHER" id="PTHR15180">
    <property type="entry name" value="GENERAL TRANSCRIPTION FACTOR 3C POLYPEPTIDE 1"/>
    <property type="match status" value="1"/>
</dbReference>
<evidence type="ECO:0000256" key="1">
    <source>
        <dbReference type="ARBA" id="ARBA00004123"/>
    </source>
</evidence>
<dbReference type="RefSeq" id="XP_017988850.1">
    <property type="nucleotide sequence ID" value="XM_018133024.1"/>
</dbReference>
<comment type="subcellular location">
    <subcellularLocation>
        <location evidence="1">Nucleus</location>
    </subcellularLocation>
</comment>
<dbReference type="EMBL" id="CP014246">
    <property type="protein sequence ID" value="AMD21854.1"/>
    <property type="molecule type" value="Genomic_DNA"/>
</dbReference>
<evidence type="ECO:0000256" key="5">
    <source>
        <dbReference type="ARBA" id="ARBA00023242"/>
    </source>
</evidence>
<feature type="domain" description="Transcription factor tau subunit sfc3/Tfc3 C-terminal" evidence="8">
    <location>
        <begin position="755"/>
        <end position="1129"/>
    </location>
</feature>
<keyword evidence="5" id="KW-0539">Nucleus</keyword>
<gene>
    <name evidence="10" type="ORF">AW171_hschr63837</name>
</gene>
<evidence type="ECO:0000259" key="7">
    <source>
        <dbReference type="Pfam" id="PF04182"/>
    </source>
</evidence>
<dbReference type="Pfam" id="PF04182">
    <property type="entry name" value="B-block_TFIIIC"/>
    <property type="match status" value="1"/>
</dbReference>
<feature type="compositionally biased region" description="Acidic residues" evidence="6">
    <location>
        <begin position="270"/>
        <end position="287"/>
    </location>
</feature>
<protein>
    <submittedName>
        <fullName evidence="10">HFL002Cp</fullName>
    </submittedName>
</protein>
<dbReference type="InterPro" id="IPR049543">
    <property type="entry name" value="WHD_TFC3"/>
</dbReference>
<evidence type="ECO:0000256" key="6">
    <source>
        <dbReference type="SAM" id="MobiDB-lite"/>
    </source>
</evidence>
<name>A0A0X8HUP4_9SACH</name>
<dbReference type="GO" id="GO:0042791">
    <property type="term" value="P:5S class rRNA transcription by RNA polymerase III"/>
    <property type="evidence" value="ECO:0007669"/>
    <property type="project" value="TreeGrafter"/>
</dbReference>
<evidence type="ECO:0000256" key="2">
    <source>
        <dbReference type="ARBA" id="ARBA00022553"/>
    </source>
</evidence>
<dbReference type="Proteomes" id="UP000243052">
    <property type="component" value="Chromosome vi"/>
</dbReference>
<keyword evidence="11" id="KW-1185">Reference proteome</keyword>
<dbReference type="AlphaFoldDB" id="A0A0X8HUP4"/>
<evidence type="ECO:0000256" key="4">
    <source>
        <dbReference type="ARBA" id="ARBA00023163"/>
    </source>
</evidence>
<dbReference type="InterPro" id="IPR007309">
    <property type="entry name" value="TFIIIC_Bblock-bd"/>
</dbReference>
<dbReference type="PANTHER" id="PTHR15180:SF1">
    <property type="entry name" value="GENERAL TRANSCRIPTION FACTOR 3C POLYPEPTIDE 1"/>
    <property type="match status" value="1"/>
</dbReference>
<dbReference type="Pfam" id="PF21552">
    <property type="entry name" value="WHD_TFC3"/>
    <property type="match status" value="1"/>
</dbReference>
<dbReference type="InterPro" id="IPR035625">
    <property type="entry name" value="Tfc3-like_eWH"/>
</dbReference>
<dbReference type="InterPro" id="IPR044210">
    <property type="entry name" value="Tfc3-like"/>
</dbReference>
<dbReference type="InterPro" id="IPR046488">
    <property type="entry name" value="Sfc3/Tfc3_C"/>
</dbReference>
<dbReference type="CDD" id="cd16169">
    <property type="entry name" value="Tau138_eWH"/>
    <property type="match status" value="1"/>
</dbReference>
<evidence type="ECO:0000259" key="8">
    <source>
        <dbReference type="Pfam" id="PF20222"/>
    </source>
</evidence>
<dbReference type="GO" id="GO:0005634">
    <property type="term" value="C:nucleus"/>
    <property type="evidence" value="ECO:0007669"/>
    <property type="project" value="UniProtKB-SubCell"/>
</dbReference>
<feature type="domain" description="B-block binding subunit of TFIIIC" evidence="7">
    <location>
        <begin position="108"/>
        <end position="174"/>
    </location>
</feature>
<feature type="compositionally biased region" description="Polar residues" evidence="6">
    <location>
        <begin position="517"/>
        <end position="533"/>
    </location>
</feature>
<feature type="region of interest" description="Disordered" evidence="6">
    <location>
        <begin position="681"/>
        <end position="707"/>
    </location>
</feature>
<feature type="compositionally biased region" description="Low complexity" evidence="6">
    <location>
        <begin position="692"/>
        <end position="704"/>
    </location>
</feature>
<organism evidence="10 11">
    <name type="scientific">Eremothecium sinecaudum</name>
    <dbReference type="NCBI Taxonomy" id="45286"/>
    <lineage>
        <taxon>Eukaryota</taxon>
        <taxon>Fungi</taxon>
        <taxon>Dikarya</taxon>
        <taxon>Ascomycota</taxon>
        <taxon>Saccharomycotina</taxon>
        <taxon>Saccharomycetes</taxon>
        <taxon>Saccharomycetales</taxon>
        <taxon>Saccharomycetaceae</taxon>
        <taxon>Eremothecium</taxon>
    </lineage>
</organism>
<dbReference type="OrthoDB" id="68020at2759"/>
<dbReference type="GeneID" id="28725171"/>
<keyword evidence="3" id="KW-0238">DNA-binding</keyword>
<evidence type="ECO:0000313" key="10">
    <source>
        <dbReference type="EMBL" id="AMD21854.1"/>
    </source>
</evidence>
<accession>A0A0X8HUP4</accession>
<dbReference type="GO" id="GO:0006384">
    <property type="term" value="P:transcription initiation at RNA polymerase III promoter"/>
    <property type="evidence" value="ECO:0007669"/>
    <property type="project" value="InterPro"/>
</dbReference>
<dbReference type="GO" id="GO:0003677">
    <property type="term" value="F:DNA binding"/>
    <property type="evidence" value="ECO:0007669"/>
    <property type="project" value="UniProtKB-KW"/>
</dbReference>
<keyword evidence="4" id="KW-0804">Transcription</keyword>
<evidence type="ECO:0000259" key="9">
    <source>
        <dbReference type="Pfam" id="PF21552"/>
    </source>
</evidence>
<keyword evidence="2" id="KW-0597">Phosphoprotein</keyword>
<feature type="region of interest" description="Disordered" evidence="6">
    <location>
        <begin position="483"/>
        <end position="533"/>
    </location>
</feature>
<evidence type="ECO:0000313" key="11">
    <source>
        <dbReference type="Proteomes" id="UP000243052"/>
    </source>
</evidence>
<proteinExistence type="predicted"/>
<dbReference type="GO" id="GO:0000127">
    <property type="term" value="C:transcription factor TFIIIC complex"/>
    <property type="evidence" value="ECO:0007669"/>
    <property type="project" value="InterPro"/>
</dbReference>
<reference evidence="10 11" key="1">
    <citation type="submission" date="2016-01" db="EMBL/GenBank/DDBJ databases">
        <title>Genome sequence of the yeast Holleya sinecauda.</title>
        <authorList>
            <person name="Dietrich F.S."/>
        </authorList>
    </citation>
    <scope>NUCLEOTIDE SEQUENCE [LARGE SCALE GENOMIC DNA]</scope>
    <source>
        <strain evidence="10 11">ATCC 58844</strain>
    </source>
</reference>
<dbReference type="STRING" id="45286.A0A0X8HUP4"/>
<sequence>MQTIPTPDQLVHRACEEIAYHKGRIPFQSMWEIIGTNIELRNDRIKEYVFNCLLSHPDIGLLKSGSKTKDITYQEAMQNKEKLEFFISEDRLWVLLTGYAKKESPIGGLAFDLLMEIAKTKQHGANTMELAAITKQDPRSITGRIKKLGNLVTGVQIIYKGHVVKLIKYHRFADTKPKRLYVNMKQYLPVIVDTVKKSKNGVRQVVDLKRELKLDKDKRLNKAFIAAIAWLDEKNYLKKVIVVSPSNPNAKVRCVQYVKDYIPEEKDSAEFDNESEDDNDDDDDEHEALDSKDPLDNEDIAGGFEGGNVTNILQNSNLLIEENTESVKHFSMNRFFPLQNQTFALTDRHGTQGISTMECVNTIMGNDYKRSFTKNSEYYLQTVGKSKPNKLQNLGYELVRVYDFEGKKKFYRLFTQKNFLKFTGTSDSGTSITLPSEVVQKSTLSELSARNFMPLNTTLRFTTKEGKDVFFWHGELDIPATSSTTARGRKRKVAGELISQESKKQRLPESFPKRGTASKNDSQDVSHVSDNTLPTKNSLVNIGGFTAYSLKSIQRQKAILDVVRRYGGITYIKDQLYEDVSKSMGTKMILDKKTLRGDVELLVAANKLHVREHSNGRNILYLPSVKKDDIVKYITSTKETKVVFSKDIIKNTDIYFFDQTEHDKFHRGTKSVERVKAFENKTKRAKGTGAQSSVSNSNSTSKYKVSMHKKRAKDLASGVEKVETGLDQLASKKKATSTRKKAVKPTTKSSKEIFNVSTKEGSRALVMAVVITKSIKGQTLWQEILLLFPNNSLEHLKKKWTLRRVKMGHGGWRALMEKWRKIMVDAVKDGRASLEDAEQLNLTKLVRLWMAADEVKGKDPIKLYKDYEENYQRYTLVKNSQKTSVHVSLAMSSMIQRESFLLKQLYTYDVGAKPLYTPTEEQIRSIVRSILISSTSIDKDEIDILGTFNNELVDKVILDMARERHISFVGSSKLQLTDVVLDLLDTKGKYEQLEKASSFKKKSIEILNTKKAIVLAEEPSNHSTSVLIDMLDSKMLTMAAVPLPLKENSMYYATRKYEVTALTPPLILFNTKKLQEPKLKRCPIPLNKPFSRLWIDSHGLVREKIWKQLVFIVVNEILFNPGITIQTLARRFRKILSQNEVEDIIKWLQDLSVLLELKFNGYLLAYNWHHILG</sequence>